<accession>A0AAV5WUF4</accession>
<dbReference type="InterPro" id="IPR028889">
    <property type="entry name" value="USP"/>
</dbReference>
<dbReference type="InterPro" id="IPR001394">
    <property type="entry name" value="Peptidase_C19_UCH"/>
</dbReference>
<dbReference type="PANTHER" id="PTHR24006">
    <property type="entry name" value="UBIQUITIN CARBOXYL-TERMINAL HYDROLASE"/>
    <property type="match status" value="1"/>
</dbReference>
<dbReference type="Pfam" id="PF00443">
    <property type="entry name" value="UCH"/>
    <property type="match status" value="1"/>
</dbReference>
<dbReference type="Proteomes" id="UP001432322">
    <property type="component" value="Unassembled WGS sequence"/>
</dbReference>
<feature type="non-terminal residue" evidence="3">
    <location>
        <position position="1"/>
    </location>
</feature>
<dbReference type="InterPro" id="IPR018200">
    <property type="entry name" value="USP_CS"/>
</dbReference>
<dbReference type="GO" id="GO:0004843">
    <property type="term" value="F:cysteine-type deubiquitinase activity"/>
    <property type="evidence" value="ECO:0007669"/>
    <property type="project" value="InterPro"/>
</dbReference>
<dbReference type="SUPFAM" id="SSF54001">
    <property type="entry name" value="Cysteine proteinases"/>
    <property type="match status" value="1"/>
</dbReference>
<protein>
    <recommendedName>
        <fullName evidence="2">USP domain-containing protein</fullName>
    </recommendedName>
</protein>
<comment type="caution">
    <text evidence="3">The sequence shown here is derived from an EMBL/GenBank/DDBJ whole genome shotgun (WGS) entry which is preliminary data.</text>
</comment>
<dbReference type="PANTHER" id="PTHR24006:SF943">
    <property type="entry name" value="UBIQUITIN CARBOXYL-TERMINAL HYDROLASE PUF"/>
    <property type="match status" value="1"/>
</dbReference>
<name>A0AAV5WUF4_9BILA</name>
<evidence type="ECO:0000259" key="2">
    <source>
        <dbReference type="PROSITE" id="PS50235"/>
    </source>
</evidence>
<comment type="similarity">
    <text evidence="1">Belongs to the peptidase C19 family.</text>
</comment>
<evidence type="ECO:0000256" key="1">
    <source>
        <dbReference type="ARBA" id="ARBA00009085"/>
    </source>
</evidence>
<dbReference type="PROSITE" id="PS50235">
    <property type="entry name" value="USP_3"/>
    <property type="match status" value="1"/>
</dbReference>
<evidence type="ECO:0000313" key="3">
    <source>
        <dbReference type="EMBL" id="GMT33883.1"/>
    </source>
</evidence>
<evidence type="ECO:0000313" key="4">
    <source>
        <dbReference type="Proteomes" id="UP001432322"/>
    </source>
</evidence>
<dbReference type="FunFam" id="3.90.70.10:FF:000022">
    <property type="entry name" value="Ubiquitin carboxyl-terminal hydrolase 24"/>
    <property type="match status" value="1"/>
</dbReference>
<organism evidence="3 4">
    <name type="scientific">Pristionchus fissidentatus</name>
    <dbReference type="NCBI Taxonomy" id="1538716"/>
    <lineage>
        <taxon>Eukaryota</taxon>
        <taxon>Metazoa</taxon>
        <taxon>Ecdysozoa</taxon>
        <taxon>Nematoda</taxon>
        <taxon>Chromadorea</taxon>
        <taxon>Rhabditida</taxon>
        <taxon>Rhabditina</taxon>
        <taxon>Diplogasteromorpha</taxon>
        <taxon>Diplogasteroidea</taxon>
        <taxon>Neodiplogasteridae</taxon>
        <taxon>Pristionchus</taxon>
    </lineage>
</organism>
<dbReference type="InterPro" id="IPR050164">
    <property type="entry name" value="Peptidase_C19"/>
</dbReference>
<dbReference type="GO" id="GO:0005634">
    <property type="term" value="C:nucleus"/>
    <property type="evidence" value="ECO:0007669"/>
    <property type="project" value="TreeGrafter"/>
</dbReference>
<dbReference type="InterPro" id="IPR038765">
    <property type="entry name" value="Papain-like_cys_pep_sf"/>
</dbReference>
<dbReference type="PROSITE" id="PS00973">
    <property type="entry name" value="USP_2"/>
    <property type="match status" value="1"/>
</dbReference>
<dbReference type="EMBL" id="BTSY01000006">
    <property type="protein sequence ID" value="GMT33883.1"/>
    <property type="molecule type" value="Genomic_DNA"/>
</dbReference>
<keyword evidence="4" id="KW-1185">Reference proteome</keyword>
<dbReference type="GO" id="GO:0005829">
    <property type="term" value="C:cytosol"/>
    <property type="evidence" value="ECO:0007669"/>
    <property type="project" value="TreeGrafter"/>
</dbReference>
<gene>
    <name evidence="3" type="ORF">PFISCL1PPCAC_25180</name>
</gene>
<reference evidence="3" key="1">
    <citation type="submission" date="2023-10" db="EMBL/GenBank/DDBJ databases">
        <title>Genome assembly of Pristionchus species.</title>
        <authorList>
            <person name="Yoshida K."/>
            <person name="Sommer R.J."/>
        </authorList>
    </citation>
    <scope>NUCLEOTIDE SEQUENCE</scope>
    <source>
        <strain evidence="3">RS5133</strain>
    </source>
</reference>
<dbReference type="Gene3D" id="3.90.70.10">
    <property type="entry name" value="Cysteine proteinases"/>
    <property type="match status" value="1"/>
</dbReference>
<dbReference type="AlphaFoldDB" id="A0AAV5WUF4"/>
<feature type="domain" description="USP" evidence="2">
    <location>
        <begin position="1"/>
        <end position="304"/>
    </location>
</feature>
<proteinExistence type="inferred from homology"/>
<feature type="non-terminal residue" evidence="3">
    <location>
        <position position="371"/>
    </location>
</feature>
<dbReference type="GO" id="GO:0016579">
    <property type="term" value="P:protein deubiquitination"/>
    <property type="evidence" value="ECO:0007669"/>
    <property type="project" value="InterPro"/>
</dbReference>
<sequence>ATPDRGDYAVKVLAAVQTLFAHLLGSELDSYRPAEFWKVFNFKPNGESVNVREQQDAVEFHNMVTELIDEGLKKCSIDPMCERTFRGVFADEKICKDCPHRYTKEEAFESLSLDVRSHNNLRDSLKEYVKGDVLENDNAYHCELCNKKVKAIKRLSLSKLPEVLIVQLKRFDFDWEKECSIKFNDYFEFPFELDIQSYTVEGLEKLEKGITLENIKDYQYVLRGVVVHSGQAQGGHYTSYIRNRETGKWYKFDDNDVSQWEASEHGAQQRWFGCADNGVDSMGRPRRKMRTTYWNAYMLFYEKLETANRYLCVNPSSVTSDMSTSSGVSSIVSFTTVARPIDNVASYCNGRHLISPSISPFVSSINGTSLS</sequence>